<proteinExistence type="predicted"/>
<name>A0AAW1BIV3_CROAD</name>
<evidence type="ECO:0000313" key="2">
    <source>
        <dbReference type="Proteomes" id="UP001474421"/>
    </source>
</evidence>
<sequence>TLCYQQLCSFLVKEHWRSRPWWTSNWLLPISWTWLLPCSGPFSSSSCDCQSWWRRLMGGPFVPAQWLLQPDPFTCILGCMWKKPCSMWLPFPTFQWCWDWSG</sequence>
<reference evidence="1 2" key="1">
    <citation type="journal article" date="2024" name="Proc. Natl. Acad. Sci. U.S.A.">
        <title>The genetic regulatory architecture and epigenomic basis for age-related changes in rattlesnake venom.</title>
        <authorList>
            <person name="Hogan M.P."/>
            <person name="Holding M.L."/>
            <person name="Nystrom G.S."/>
            <person name="Colston T.J."/>
            <person name="Bartlett D.A."/>
            <person name="Mason A.J."/>
            <person name="Ellsworth S.A."/>
            <person name="Rautsaw R.M."/>
            <person name="Lawrence K.C."/>
            <person name="Strickland J.L."/>
            <person name="He B."/>
            <person name="Fraser P."/>
            <person name="Margres M.J."/>
            <person name="Gilbert D.M."/>
            <person name="Gibbs H.L."/>
            <person name="Parkinson C.L."/>
            <person name="Rokyta D.R."/>
        </authorList>
    </citation>
    <scope>NUCLEOTIDE SEQUENCE [LARGE SCALE GENOMIC DNA]</scope>
    <source>
        <strain evidence="1">DRR0105</strain>
    </source>
</reference>
<protein>
    <submittedName>
        <fullName evidence="1">TY3B-I: Ty3b-i</fullName>
    </submittedName>
</protein>
<comment type="caution">
    <text evidence="1">The sequence shown here is derived from an EMBL/GenBank/DDBJ whole genome shotgun (WGS) entry which is preliminary data.</text>
</comment>
<dbReference type="EMBL" id="JAOTOJ010000004">
    <property type="protein sequence ID" value="KAK9401920.1"/>
    <property type="molecule type" value="Genomic_DNA"/>
</dbReference>
<accession>A0AAW1BIV3</accession>
<feature type="non-terminal residue" evidence="1">
    <location>
        <position position="1"/>
    </location>
</feature>
<dbReference type="Proteomes" id="UP001474421">
    <property type="component" value="Unassembled WGS sequence"/>
</dbReference>
<dbReference type="AlphaFoldDB" id="A0AAW1BIV3"/>
<gene>
    <name evidence="1" type="ORF">NXF25_010276</name>
</gene>
<organism evidence="1 2">
    <name type="scientific">Crotalus adamanteus</name>
    <name type="common">Eastern diamondback rattlesnake</name>
    <dbReference type="NCBI Taxonomy" id="8729"/>
    <lineage>
        <taxon>Eukaryota</taxon>
        <taxon>Metazoa</taxon>
        <taxon>Chordata</taxon>
        <taxon>Craniata</taxon>
        <taxon>Vertebrata</taxon>
        <taxon>Euteleostomi</taxon>
        <taxon>Lepidosauria</taxon>
        <taxon>Squamata</taxon>
        <taxon>Bifurcata</taxon>
        <taxon>Unidentata</taxon>
        <taxon>Episquamata</taxon>
        <taxon>Toxicofera</taxon>
        <taxon>Serpentes</taxon>
        <taxon>Colubroidea</taxon>
        <taxon>Viperidae</taxon>
        <taxon>Crotalinae</taxon>
        <taxon>Crotalus</taxon>
    </lineage>
</organism>
<evidence type="ECO:0000313" key="1">
    <source>
        <dbReference type="EMBL" id="KAK9401920.1"/>
    </source>
</evidence>
<keyword evidence="2" id="KW-1185">Reference proteome</keyword>